<dbReference type="PANTHER" id="PTHR11864:SF0">
    <property type="entry name" value="PRP40 PRE-MRNA PROCESSING FACTOR 40 HOMOLOG A (YEAST)"/>
    <property type="match status" value="1"/>
</dbReference>
<dbReference type="PROSITE" id="PS01159">
    <property type="entry name" value="WW_DOMAIN_1"/>
    <property type="match status" value="2"/>
</dbReference>
<feature type="domain" description="WW" evidence="2">
    <location>
        <begin position="2"/>
        <end position="36"/>
    </location>
</feature>
<evidence type="ECO:0000259" key="2">
    <source>
        <dbReference type="PROSITE" id="PS50020"/>
    </source>
</evidence>
<reference evidence="3" key="1">
    <citation type="submission" date="2021-01" db="EMBL/GenBank/DDBJ databases">
        <authorList>
            <person name="Corre E."/>
            <person name="Pelletier E."/>
            <person name="Niang G."/>
            <person name="Scheremetjew M."/>
            <person name="Finn R."/>
            <person name="Kale V."/>
            <person name="Holt S."/>
            <person name="Cochrane G."/>
            <person name="Meng A."/>
            <person name="Brown T."/>
            <person name="Cohen L."/>
        </authorList>
    </citation>
    <scope>NUCLEOTIDE SEQUENCE</scope>
    <source>
        <strain evidence="3">NIES-2562</strain>
    </source>
</reference>
<proteinExistence type="predicted"/>
<dbReference type="CDD" id="cd00201">
    <property type="entry name" value="WW"/>
    <property type="match status" value="3"/>
</dbReference>
<dbReference type="EMBL" id="HBIB01008271">
    <property type="protein sequence ID" value="CAE0242969.1"/>
    <property type="molecule type" value="Transcribed_RNA"/>
</dbReference>
<feature type="domain" description="WW" evidence="2">
    <location>
        <begin position="243"/>
        <end position="277"/>
    </location>
</feature>
<dbReference type="GO" id="GO:0003723">
    <property type="term" value="F:RNA binding"/>
    <property type="evidence" value="ECO:0007669"/>
    <property type="project" value="TreeGrafter"/>
</dbReference>
<dbReference type="SUPFAM" id="SSF51045">
    <property type="entry name" value="WW domain"/>
    <property type="match status" value="3"/>
</dbReference>
<accession>A0A7S3D0Q5</accession>
<dbReference type="EMBL" id="HBIB01008275">
    <property type="protein sequence ID" value="CAE0242973.1"/>
    <property type="molecule type" value="Transcribed_RNA"/>
</dbReference>
<evidence type="ECO:0000256" key="1">
    <source>
        <dbReference type="SAM" id="MobiDB-lite"/>
    </source>
</evidence>
<dbReference type="Gene3D" id="2.20.70.10">
    <property type="match status" value="3"/>
</dbReference>
<dbReference type="EMBL" id="HBIB01008273">
    <property type="protein sequence ID" value="CAE0242971.1"/>
    <property type="molecule type" value="Transcribed_RNA"/>
</dbReference>
<evidence type="ECO:0000313" key="6">
    <source>
        <dbReference type="EMBL" id="CAE0242973.1"/>
    </source>
</evidence>
<dbReference type="GO" id="GO:0045292">
    <property type="term" value="P:mRNA cis splicing, via spliceosome"/>
    <property type="evidence" value="ECO:0007669"/>
    <property type="project" value="InterPro"/>
</dbReference>
<feature type="region of interest" description="Disordered" evidence="1">
    <location>
        <begin position="124"/>
        <end position="152"/>
    </location>
</feature>
<dbReference type="Pfam" id="PF00397">
    <property type="entry name" value="WW"/>
    <property type="match status" value="3"/>
</dbReference>
<dbReference type="AlphaFoldDB" id="A0A7S3D0Q5"/>
<evidence type="ECO:0000313" key="5">
    <source>
        <dbReference type="EMBL" id="CAE0242971.1"/>
    </source>
</evidence>
<protein>
    <recommendedName>
        <fullName evidence="2">WW domain-containing protein</fullName>
    </recommendedName>
</protein>
<dbReference type="InterPro" id="IPR039726">
    <property type="entry name" value="Prp40-like"/>
</dbReference>
<evidence type="ECO:0000313" key="3">
    <source>
        <dbReference type="EMBL" id="CAE0242969.1"/>
    </source>
</evidence>
<sequence length="281" mass="31895">MGDLIGDWVSLVDPNTGRTYYSNVKTKETRWNLPPEVIQQGPWKKYTDARTGRNYYHNSDTNETKWEVVLDKKRSLSNAGGDAGRGARSPTLPAAIIDAHILPEDLQKEIHMFRDRGHMKSYLHGKANNSVDPLHVPETTDKKKMRRSSANSLQYTVRERLSSKAVDSTMISLSSLHTTSSLKEKAEQAILDEYLLLEELRKGEWASDSEKHVLSAMIQKLVEKIRELTFGSSSSGQAELSQESIDDGWLEFIDERTGRAYYYNLGTQETTWTRPATLIND</sequence>
<dbReference type="PROSITE" id="PS50020">
    <property type="entry name" value="WW_DOMAIN_2"/>
    <property type="match status" value="3"/>
</dbReference>
<organism evidence="3">
    <name type="scientific">Palpitomonas bilix</name>
    <dbReference type="NCBI Taxonomy" id="652834"/>
    <lineage>
        <taxon>Eukaryota</taxon>
        <taxon>Eukaryota incertae sedis</taxon>
    </lineage>
</organism>
<dbReference type="InterPro" id="IPR001202">
    <property type="entry name" value="WW_dom"/>
</dbReference>
<dbReference type="InterPro" id="IPR036020">
    <property type="entry name" value="WW_dom_sf"/>
</dbReference>
<dbReference type="PANTHER" id="PTHR11864">
    <property type="entry name" value="PRE-MRNA-PROCESSING PROTEIN PRP40"/>
    <property type="match status" value="1"/>
</dbReference>
<dbReference type="GO" id="GO:0071004">
    <property type="term" value="C:U2-type prespliceosome"/>
    <property type="evidence" value="ECO:0007669"/>
    <property type="project" value="TreeGrafter"/>
</dbReference>
<name>A0A7S3D0Q5_9EUKA</name>
<feature type="domain" description="WW" evidence="2">
    <location>
        <begin position="42"/>
        <end position="67"/>
    </location>
</feature>
<dbReference type="SMART" id="SM00456">
    <property type="entry name" value="WW"/>
    <property type="match status" value="3"/>
</dbReference>
<dbReference type="GO" id="GO:0005685">
    <property type="term" value="C:U1 snRNP"/>
    <property type="evidence" value="ECO:0007669"/>
    <property type="project" value="TreeGrafter"/>
</dbReference>
<dbReference type="EMBL" id="HBIB01008272">
    <property type="protein sequence ID" value="CAE0242970.1"/>
    <property type="molecule type" value="Transcribed_RNA"/>
</dbReference>
<evidence type="ECO:0000313" key="4">
    <source>
        <dbReference type="EMBL" id="CAE0242970.1"/>
    </source>
</evidence>
<gene>
    <name evidence="3" type="ORF">PBIL07802_LOCUS5134</name>
    <name evidence="4" type="ORF">PBIL07802_LOCUS5135</name>
    <name evidence="5" type="ORF">PBIL07802_LOCUS5136</name>
    <name evidence="6" type="ORF">PBIL07802_LOCUS5138</name>
</gene>